<evidence type="ECO:0000313" key="8">
    <source>
        <dbReference type="Proteomes" id="UP001521150"/>
    </source>
</evidence>
<feature type="transmembrane region" description="Helical" evidence="6">
    <location>
        <begin position="241"/>
        <end position="259"/>
    </location>
</feature>
<feature type="transmembrane region" description="Helical" evidence="6">
    <location>
        <begin position="69"/>
        <end position="85"/>
    </location>
</feature>
<evidence type="ECO:0000256" key="3">
    <source>
        <dbReference type="ARBA" id="ARBA00022692"/>
    </source>
</evidence>
<dbReference type="Proteomes" id="UP001521150">
    <property type="component" value="Unassembled WGS sequence"/>
</dbReference>
<keyword evidence="5 6" id="KW-0472">Membrane</keyword>
<keyword evidence="3 6" id="KW-0812">Transmembrane</keyword>
<accession>A0ABS8Z6D7</accession>
<protein>
    <submittedName>
        <fullName evidence="7">ABC transporter permease</fullName>
    </submittedName>
</protein>
<dbReference type="CDD" id="cd06579">
    <property type="entry name" value="TM_PBP1_transp_AraH_like"/>
    <property type="match status" value="1"/>
</dbReference>
<gene>
    <name evidence="7" type="ORF">LWC34_05820</name>
</gene>
<dbReference type="EMBL" id="JAJVCN010000001">
    <property type="protein sequence ID" value="MCE7002350.1"/>
    <property type="molecule type" value="Genomic_DNA"/>
</dbReference>
<evidence type="ECO:0000313" key="7">
    <source>
        <dbReference type="EMBL" id="MCE7002350.1"/>
    </source>
</evidence>
<feature type="transmembrane region" description="Helical" evidence="6">
    <location>
        <begin position="159"/>
        <end position="179"/>
    </location>
</feature>
<keyword evidence="4 6" id="KW-1133">Transmembrane helix</keyword>
<keyword evidence="2" id="KW-1003">Cell membrane</keyword>
<feature type="transmembrane region" description="Helical" evidence="6">
    <location>
        <begin position="39"/>
        <end position="62"/>
    </location>
</feature>
<proteinExistence type="predicted"/>
<feature type="transmembrane region" description="Helical" evidence="6">
    <location>
        <begin position="266"/>
        <end position="285"/>
    </location>
</feature>
<dbReference type="InterPro" id="IPR001851">
    <property type="entry name" value="ABC_transp_permease"/>
</dbReference>
<feature type="transmembrane region" description="Helical" evidence="6">
    <location>
        <begin position="120"/>
        <end position="139"/>
    </location>
</feature>
<keyword evidence="8" id="KW-1185">Reference proteome</keyword>
<feature type="transmembrane region" description="Helical" evidence="6">
    <location>
        <begin position="91"/>
        <end position="113"/>
    </location>
</feature>
<dbReference type="Pfam" id="PF02653">
    <property type="entry name" value="BPD_transp_2"/>
    <property type="match status" value="1"/>
</dbReference>
<comment type="caution">
    <text evidence="7">The sequence shown here is derived from an EMBL/GenBank/DDBJ whole genome shotgun (WGS) entry which is preliminary data.</text>
</comment>
<evidence type="ECO:0000256" key="5">
    <source>
        <dbReference type="ARBA" id="ARBA00023136"/>
    </source>
</evidence>
<sequence>MTRRLSTTAIVYVVLALVTLAAALLAADADRNLFSSGNIAVIMTSVTALGFVAIGQTLVVLVGSLDLSVGYVLSLAGVLCAGVMAGRTENIPVAIVTTLVVCAAIGAANGFVVGVLGLHGFIATLASGLVISGDLSTYYRGNVTGVPDAFTTFGQAGIGVVPVTTLVMLACLGLVFVLLHRTRLGHRMHAVGGDARVARLSGVKTARPIIAAHTLSAVLAGLAGITIVSRLGVGGPNAGTQGGFALLSVAAVVLGGASLAGGRSSLLGTLGGVLIFAVIDSAMGVLQVNPFLKDVVRGLVIVAAVAVFARRTGIMRRRKRFPAGTSA</sequence>
<reference evidence="7 8" key="1">
    <citation type="submission" date="2021-12" db="EMBL/GenBank/DDBJ databases">
        <title>Genome sequence of Kibdelosporangium philippinense ATCC 49844.</title>
        <authorList>
            <person name="Fedorov E.A."/>
            <person name="Omeragic M."/>
            <person name="Shalygina K.F."/>
            <person name="Maclea K.S."/>
        </authorList>
    </citation>
    <scope>NUCLEOTIDE SEQUENCE [LARGE SCALE GENOMIC DNA]</scope>
    <source>
        <strain evidence="7 8">ATCC 49844</strain>
    </source>
</reference>
<evidence type="ECO:0000256" key="4">
    <source>
        <dbReference type="ARBA" id="ARBA00022989"/>
    </source>
</evidence>
<evidence type="ECO:0000256" key="6">
    <source>
        <dbReference type="SAM" id="Phobius"/>
    </source>
</evidence>
<name>A0ABS8Z6D7_9PSEU</name>
<feature type="transmembrane region" description="Helical" evidence="6">
    <location>
        <begin position="209"/>
        <end position="229"/>
    </location>
</feature>
<comment type="subcellular location">
    <subcellularLocation>
        <location evidence="1">Cell membrane</location>
        <topology evidence="1">Multi-pass membrane protein</topology>
    </subcellularLocation>
</comment>
<dbReference type="PANTHER" id="PTHR32196">
    <property type="entry name" value="ABC TRANSPORTER PERMEASE PROTEIN YPHD-RELATED-RELATED"/>
    <property type="match status" value="1"/>
</dbReference>
<evidence type="ECO:0000256" key="1">
    <source>
        <dbReference type="ARBA" id="ARBA00004651"/>
    </source>
</evidence>
<feature type="transmembrane region" description="Helical" evidence="6">
    <location>
        <begin position="291"/>
        <end position="309"/>
    </location>
</feature>
<evidence type="ECO:0000256" key="2">
    <source>
        <dbReference type="ARBA" id="ARBA00022475"/>
    </source>
</evidence>
<organism evidence="7 8">
    <name type="scientific">Kibdelosporangium philippinense</name>
    <dbReference type="NCBI Taxonomy" id="211113"/>
    <lineage>
        <taxon>Bacteria</taxon>
        <taxon>Bacillati</taxon>
        <taxon>Actinomycetota</taxon>
        <taxon>Actinomycetes</taxon>
        <taxon>Pseudonocardiales</taxon>
        <taxon>Pseudonocardiaceae</taxon>
        <taxon>Kibdelosporangium</taxon>
    </lineage>
</organism>
<dbReference type="RefSeq" id="WP_233723394.1">
    <property type="nucleotide sequence ID" value="NZ_JAJVCN010000001.1"/>
</dbReference>